<organism evidence="2 3">
    <name type="scientific">Mya arenaria</name>
    <name type="common">Soft-shell clam</name>
    <dbReference type="NCBI Taxonomy" id="6604"/>
    <lineage>
        <taxon>Eukaryota</taxon>
        <taxon>Metazoa</taxon>
        <taxon>Spiralia</taxon>
        <taxon>Lophotrochozoa</taxon>
        <taxon>Mollusca</taxon>
        <taxon>Bivalvia</taxon>
        <taxon>Autobranchia</taxon>
        <taxon>Heteroconchia</taxon>
        <taxon>Euheterodonta</taxon>
        <taxon>Imparidentia</taxon>
        <taxon>Neoheterodontei</taxon>
        <taxon>Myida</taxon>
        <taxon>Myoidea</taxon>
        <taxon>Myidae</taxon>
        <taxon>Mya</taxon>
    </lineage>
</organism>
<evidence type="ECO:0000313" key="2">
    <source>
        <dbReference type="EMBL" id="WAQ99754.1"/>
    </source>
</evidence>
<accession>A0ABY7DT18</accession>
<feature type="region of interest" description="Disordered" evidence="1">
    <location>
        <begin position="76"/>
        <end position="103"/>
    </location>
</feature>
<name>A0ABY7DT18_MYAAR</name>
<dbReference type="Proteomes" id="UP001164746">
    <property type="component" value="Chromosome 3"/>
</dbReference>
<evidence type="ECO:0000313" key="3">
    <source>
        <dbReference type="Proteomes" id="UP001164746"/>
    </source>
</evidence>
<keyword evidence="3" id="KW-1185">Reference proteome</keyword>
<gene>
    <name evidence="2" type="ORF">MAR_024127</name>
</gene>
<dbReference type="EMBL" id="CP111014">
    <property type="protein sequence ID" value="WAQ99754.1"/>
    <property type="molecule type" value="Genomic_DNA"/>
</dbReference>
<protein>
    <submittedName>
        <fullName evidence="2">Uncharacterized protein</fullName>
    </submittedName>
</protein>
<evidence type="ECO:0000256" key="1">
    <source>
        <dbReference type="SAM" id="MobiDB-lite"/>
    </source>
</evidence>
<proteinExistence type="predicted"/>
<feature type="compositionally biased region" description="Basic and acidic residues" evidence="1">
    <location>
        <begin position="81"/>
        <end position="92"/>
    </location>
</feature>
<sequence length="103" mass="11101">MGKSVSYNRVLELSTQLGNNHNPTFTTARGSFHGTGISLFQHPRNDSVGVAQNIAVVLAVASNKVLGQLPDNYRCVPPTRNDAESQGRKENEGLVSSSPMYTV</sequence>
<reference evidence="2" key="1">
    <citation type="submission" date="2022-11" db="EMBL/GenBank/DDBJ databases">
        <title>Centuries of genome instability and evolution in soft-shell clam transmissible cancer (bioRxiv).</title>
        <authorList>
            <person name="Hart S.F.M."/>
            <person name="Yonemitsu M.A."/>
            <person name="Giersch R.M."/>
            <person name="Beal B.F."/>
            <person name="Arriagada G."/>
            <person name="Davis B.W."/>
            <person name="Ostrander E.A."/>
            <person name="Goff S.P."/>
            <person name="Metzger M.J."/>
        </authorList>
    </citation>
    <scope>NUCLEOTIDE SEQUENCE</scope>
    <source>
        <strain evidence="2">MELC-2E11</strain>
        <tissue evidence="2">Siphon/mantle</tissue>
    </source>
</reference>
<feature type="compositionally biased region" description="Polar residues" evidence="1">
    <location>
        <begin position="94"/>
        <end position="103"/>
    </location>
</feature>